<keyword evidence="1" id="KW-0812">Transmembrane</keyword>
<accession>A0A8S5VIQ2</accession>
<evidence type="ECO:0000256" key="1">
    <source>
        <dbReference type="SAM" id="Phobius"/>
    </source>
</evidence>
<reference evidence="2" key="1">
    <citation type="journal article" date="2021" name="Proc. Natl. Acad. Sci. U.S.A.">
        <title>A Catalog of Tens of Thousands of Viruses from Human Metagenomes Reveals Hidden Associations with Chronic Diseases.</title>
        <authorList>
            <person name="Tisza M.J."/>
            <person name="Buck C.B."/>
        </authorList>
    </citation>
    <scope>NUCLEOTIDE SEQUENCE</scope>
    <source>
        <strain evidence="2">Ct9H612</strain>
    </source>
</reference>
<organism evidence="2">
    <name type="scientific">Podoviridae sp. ct9H612</name>
    <dbReference type="NCBI Taxonomy" id="2825226"/>
    <lineage>
        <taxon>Viruses</taxon>
        <taxon>Duplodnaviria</taxon>
        <taxon>Heunggongvirae</taxon>
        <taxon>Uroviricota</taxon>
        <taxon>Caudoviricetes</taxon>
    </lineage>
</organism>
<keyword evidence="1" id="KW-0472">Membrane</keyword>
<dbReference type="EMBL" id="BK016274">
    <property type="protein sequence ID" value="DAG06558.1"/>
    <property type="molecule type" value="Genomic_DNA"/>
</dbReference>
<protein>
    <submittedName>
        <fullName evidence="2">Uncharacterized protein</fullName>
    </submittedName>
</protein>
<proteinExistence type="predicted"/>
<evidence type="ECO:0000313" key="2">
    <source>
        <dbReference type="EMBL" id="DAG06558.1"/>
    </source>
</evidence>
<sequence length="100" mass="11175">MVAEFMEFETPNEPQMGSANGIQGKYNSMILDLNDDLQDEIGTRREQFDSISKTCDDLYTRIGRVDCEMETRTERNLRLAVIGMTMGAIGICASVASMIL</sequence>
<keyword evidence="1" id="KW-1133">Transmembrane helix</keyword>
<name>A0A8S5VIQ2_9CAUD</name>
<feature type="transmembrane region" description="Helical" evidence="1">
    <location>
        <begin position="79"/>
        <end position="99"/>
    </location>
</feature>